<dbReference type="Proteomes" id="UP001234989">
    <property type="component" value="Chromosome 3"/>
</dbReference>
<name>A0AAF0Q8V3_SOLVR</name>
<protein>
    <submittedName>
        <fullName evidence="1">Uncharacterized protein</fullName>
    </submittedName>
</protein>
<accession>A0AAF0Q8V3</accession>
<evidence type="ECO:0000313" key="2">
    <source>
        <dbReference type="Proteomes" id="UP001234989"/>
    </source>
</evidence>
<dbReference type="AlphaFoldDB" id="A0AAF0Q8V3"/>
<keyword evidence="2" id="KW-1185">Reference proteome</keyword>
<gene>
    <name evidence="1" type="ORF">MTR67_011863</name>
</gene>
<proteinExistence type="predicted"/>
<sequence length="107" mass="12055">MKTASESKFDGSTSCESVILGYSIVGMTPEIFNDELGTLVDLSTAFHQRQMSLRTITVTVLAFRWPRLRPYIVGVFALRLDGLRLQSLDRWHILDSRSFREGEGDSG</sequence>
<dbReference type="EMBL" id="CP133614">
    <property type="protein sequence ID" value="WMV18478.1"/>
    <property type="molecule type" value="Genomic_DNA"/>
</dbReference>
<organism evidence="1 2">
    <name type="scientific">Solanum verrucosum</name>
    <dbReference type="NCBI Taxonomy" id="315347"/>
    <lineage>
        <taxon>Eukaryota</taxon>
        <taxon>Viridiplantae</taxon>
        <taxon>Streptophyta</taxon>
        <taxon>Embryophyta</taxon>
        <taxon>Tracheophyta</taxon>
        <taxon>Spermatophyta</taxon>
        <taxon>Magnoliopsida</taxon>
        <taxon>eudicotyledons</taxon>
        <taxon>Gunneridae</taxon>
        <taxon>Pentapetalae</taxon>
        <taxon>asterids</taxon>
        <taxon>lamiids</taxon>
        <taxon>Solanales</taxon>
        <taxon>Solanaceae</taxon>
        <taxon>Solanoideae</taxon>
        <taxon>Solaneae</taxon>
        <taxon>Solanum</taxon>
    </lineage>
</organism>
<reference evidence="1" key="1">
    <citation type="submission" date="2023-08" db="EMBL/GenBank/DDBJ databases">
        <title>A de novo genome assembly of Solanum verrucosum Schlechtendal, a Mexican diploid species geographically isolated from the other diploid A-genome species in potato relatives.</title>
        <authorList>
            <person name="Hosaka K."/>
        </authorList>
    </citation>
    <scope>NUCLEOTIDE SEQUENCE</scope>
    <source>
        <tissue evidence="1">Young leaves</tissue>
    </source>
</reference>
<evidence type="ECO:0000313" key="1">
    <source>
        <dbReference type="EMBL" id="WMV18478.1"/>
    </source>
</evidence>